<keyword evidence="5 13" id="KW-1133">Transmembrane helix</keyword>
<evidence type="ECO:0000313" key="16">
    <source>
        <dbReference type="Proteomes" id="UP000257080"/>
    </source>
</evidence>
<dbReference type="AlphaFoldDB" id="A0A3E0WEM7"/>
<evidence type="ECO:0000256" key="9">
    <source>
        <dbReference type="ARBA" id="ARBA00031538"/>
    </source>
</evidence>
<gene>
    <name evidence="15" type="ORF">B7R25_04210</name>
</gene>
<dbReference type="GO" id="GO:0032977">
    <property type="term" value="F:membrane insertase activity"/>
    <property type="evidence" value="ECO:0007669"/>
    <property type="project" value="InterPro"/>
</dbReference>
<evidence type="ECO:0000313" key="15">
    <source>
        <dbReference type="EMBL" id="RFA28917.1"/>
    </source>
</evidence>
<dbReference type="Proteomes" id="UP000257080">
    <property type="component" value="Unassembled WGS sequence"/>
</dbReference>
<evidence type="ECO:0000256" key="7">
    <source>
        <dbReference type="ARBA" id="ARBA00025034"/>
    </source>
</evidence>
<reference evidence="15 16" key="1">
    <citation type="submission" date="2017-04" db="EMBL/GenBank/DDBJ databases">
        <title>Comparative genome analysis of Subtercola boreus.</title>
        <authorList>
            <person name="Cho Y.-J."/>
            <person name="Cho A."/>
            <person name="Kim O.-S."/>
            <person name="Lee J.-I."/>
        </authorList>
    </citation>
    <scope>NUCLEOTIDE SEQUENCE [LARGE SCALE GENOMIC DNA]</scope>
    <source>
        <strain evidence="15 16">P28004</strain>
    </source>
</reference>
<evidence type="ECO:0000256" key="6">
    <source>
        <dbReference type="ARBA" id="ARBA00023136"/>
    </source>
</evidence>
<evidence type="ECO:0000256" key="3">
    <source>
        <dbReference type="ARBA" id="ARBA00015325"/>
    </source>
</evidence>
<evidence type="ECO:0000259" key="14">
    <source>
        <dbReference type="Pfam" id="PF02096"/>
    </source>
</evidence>
<evidence type="ECO:0000256" key="1">
    <source>
        <dbReference type="ARBA" id="ARBA00004141"/>
    </source>
</evidence>
<feature type="transmembrane region" description="Helical" evidence="13">
    <location>
        <begin position="207"/>
        <end position="228"/>
    </location>
</feature>
<evidence type="ECO:0000256" key="8">
    <source>
        <dbReference type="ARBA" id="ARBA00026028"/>
    </source>
</evidence>
<dbReference type="Pfam" id="PF02096">
    <property type="entry name" value="60KD_IMP"/>
    <property type="match status" value="1"/>
</dbReference>
<sequence length="251" mass="26245">MDISTFTPFAAVLNGLSALVVGLGDLMQPFAGASSSMLAIVLLTILVRLVLVPVSVSQVRAEVTRRRLAPAVAALRAKYAHKPEALQKALTRLYTSEKVSPIAGVLPTLAQAPVLSAVYALFVHPQLAGHTNALLGQTFLGIPLGSNLFAALGATFPYGLAFVALLVLLAVVVELTRRANARWAGVPAVHFTGQPQSAPGMAILARILPFVTVVFAAIAPLAAALYLVTSAAFTLGERAALRRVIRTPRAA</sequence>
<evidence type="ECO:0000256" key="2">
    <source>
        <dbReference type="ARBA" id="ARBA00010527"/>
    </source>
</evidence>
<comment type="function">
    <text evidence="7">Required for the insertion and/or proper folding and/or complex formation of integral membrane proteins into the membrane. Involved in integration of membrane proteins that insert both dependently and independently of the Sec translocase complex, as well as at least some lipoproteins. Aids folding of multispanning membrane proteins.</text>
</comment>
<accession>A0A3E0WEM7</accession>
<dbReference type="GO" id="GO:0051205">
    <property type="term" value="P:protein insertion into membrane"/>
    <property type="evidence" value="ECO:0007669"/>
    <property type="project" value="TreeGrafter"/>
</dbReference>
<keyword evidence="4 12" id="KW-0812">Transmembrane</keyword>
<comment type="caution">
    <text evidence="15">The sequence shown here is derived from an EMBL/GenBank/DDBJ whole genome shotgun (WGS) entry which is preliminary data.</text>
</comment>
<dbReference type="InterPro" id="IPR001708">
    <property type="entry name" value="YidC/ALB3/OXA1/COX18"/>
</dbReference>
<comment type="subunit">
    <text evidence="8">Interacts with the Sec translocase complex via SecD. Specifically interacts with transmembrane segments of nascent integral membrane proteins during membrane integration.</text>
</comment>
<feature type="transmembrane region" description="Helical" evidence="13">
    <location>
        <begin position="34"/>
        <end position="56"/>
    </location>
</feature>
<name>A0A3E0WEM7_9MICO</name>
<dbReference type="EMBL" id="NBXE01000008">
    <property type="protein sequence ID" value="RFA28917.1"/>
    <property type="molecule type" value="Genomic_DNA"/>
</dbReference>
<evidence type="ECO:0000256" key="10">
    <source>
        <dbReference type="ARBA" id="ARBA00033245"/>
    </source>
</evidence>
<proteinExistence type="inferred from homology"/>
<dbReference type="GO" id="GO:0005886">
    <property type="term" value="C:plasma membrane"/>
    <property type="evidence" value="ECO:0007669"/>
    <property type="project" value="TreeGrafter"/>
</dbReference>
<organism evidence="15 16">
    <name type="scientific">Subtercola boreus</name>
    <dbReference type="NCBI Taxonomy" id="120213"/>
    <lineage>
        <taxon>Bacteria</taxon>
        <taxon>Bacillati</taxon>
        <taxon>Actinomycetota</taxon>
        <taxon>Actinomycetes</taxon>
        <taxon>Micrococcales</taxon>
        <taxon>Microbacteriaceae</taxon>
        <taxon>Subtercola</taxon>
    </lineage>
</organism>
<evidence type="ECO:0000256" key="12">
    <source>
        <dbReference type="RuleBase" id="RU003945"/>
    </source>
</evidence>
<evidence type="ECO:0000256" key="11">
    <source>
        <dbReference type="ARBA" id="ARBA00033342"/>
    </source>
</evidence>
<dbReference type="NCBIfam" id="TIGR03592">
    <property type="entry name" value="yidC_oxa1_cterm"/>
    <property type="match status" value="1"/>
</dbReference>
<keyword evidence="6 13" id="KW-0472">Membrane</keyword>
<evidence type="ECO:0000256" key="13">
    <source>
        <dbReference type="SAM" id="Phobius"/>
    </source>
</evidence>
<comment type="similarity">
    <text evidence="2">Belongs to the OXA1/ALB3/YidC family. Type 1 subfamily.</text>
</comment>
<evidence type="ECO:0000256" key="5">
    <source>
        <dbReference type="ARBA" id="ARBA00022989"/>
    </source>
</evidence>
<dbReference type="RefSeq" id="WP_116417707.1">
    <property type="nucleotide sequence ID" value="NZ_NBXC01000008.1"/>
</dbReference>
<feature type="transmembrane region" description="Helical" evidence="13">
    <location>
        <begin position="148"/>
        <end position="173"/>
    </location>
</feature>
<comment type="subcellular location">
    <subcellularLocation>
        <location evidence="1 12">Membrane</location>
        <topology evidence="1 12">Multi-pass membrane protein</topology>
    </subcellularLocation>
</comment>
<feature type="transmembrane region" description="Helical" evidence="13">
    <location>
        <begin position="102"/>
        <end position="122"/>
    </location>
</feature>
<evidence type="ECO:0000256" key="4">
    <source>
        <dbReference type="ARBA" id="ARBA00022692"/>
    </source>
</evidence>
<dbReference type="PANTHER" id="PTHR12428:SF65">
    <property type="entry name" value="CYTOCHROME C OXIDASE ASSEMBLY PROTEIN COX18, MITOCHONDRIAL"/>
    <property type="match status" value="1"/>
</dbReference>
<dbReference type="OrthoDB" id="9780552at2"/>
<dbReference type="InterPro" id="IPR028055">
    <property type="entry name" value="YidC/Oxa/ALB_C"/>
</dbReference>
<dbReference type="PANTHER" id="PTHR12428">
    <property type="entry name" value="OXA1"/>
    <property type="match status" value="1"/>
</dbReference>
<feature type="domain" description="Membrane insertase YidC/Oxa/ALB C-terminal" evidence="14">
    <location>
        <begin position="38"/>
        <end position="241"/>
    </location>
</feature>
<protein>
    <recommendedName>
        <fullName evidence="3">Membrane protein insertase YidC</fullName>
    </recommendedName>
    <alternativeName>
        <fullName evidence="11">Foldase YidC</fullName>
    </alternativeName>
    <alternativeName>
        <fullName evidence="10">Membrane integrase YidC</fullName>
    </alternativeName>
    <alternativeName>
        <fullName evidence="9">Membrane protein YidC</fullName>
    </alternativeName>
</protein>